<feature type="compositionally biased region" description="Polar residues" evidence="1">
    <location>
        <begin position="228"/>
        <end position="238"/>
    </location>
</feature>
<feature type="compositionally biased region" description="Basic and acidic residues" evidence="1">
    <location>
        <begin position="966"/>
        <end position="978"/>
    </location>
</feature>
<proteinExistence type="predicted"/>
<dbReference type="AlphaFoldDB" id="K0SDD1"/>
<dbReference type="OMA" id="HTRTIEY"/>
<feature type="compositionally biased region" description="Low complexity" evidence="1">
    <location>
        <begin position="798"/>
        <end position="829"/>
    </location>
</feature>
<accession>K0SDD1</accession>
<protein>
    <submittedName>
        <fullName evidence="2">Uncharacterized protein</fullName>
    </submittedName>
</protein>
<feature type="compositionally biased region" description="Basic and acidic residues" evidence="1">
    <location>
        <begin position="268"/>
        <end position="278"/>
    </location>
</feature>
<dbReference type="Proteomes" id="UP000266841">
    <property type="component" value="Unassembled WGS sequence"/>
</dbReference>
<feature type="compositionally biased region" description="Basic and acidic residues" evidence="1">
    <location>
        <begin position="358"/>
        <end position="374"/>
    </location>
</feature>
<organism evidence="2 3">
    <name type="scientific">Thalassiosira oceanica</name>
    <name type="common">Marine diatom</name>
    <dbReference type="NCBI Taxonomy" id="159749"/>
    <lineage>
        <taxon>Eukaryota</taxon>
        <taxon>Sar</taxon>
        <taxon>Stramenopiles</taxon>
        <taxon>Ochrophyta</taxon>
        <taxon>Bacillariophyta</taxon>
        <taxon>Coscinodiscophyceae</taxon>
        <taxon>Thalassiosirophycidae</taxon>
        <taxon>Thalassiosirales</taxon>
        <taxon>Thalassiosiraceae</taxon>
        <taxon>Thalassiosira</taxon>
    </lineage>
</organism>
<reference evidence="2 3" key="1">
    <citation type="journal article" date="2012" name="Genome Biol.">
        <title>Genome and low-iron response of an oceanic diatom adapted to chronic iron limitation.</title>
        <authorList>
            <person name="Lommer M."/>
            <person name="Specht M."/>
            <person name="Roy A.S."/>
            <person name="Kraemer L."/>
            <person name="Andreson R."/>
            <person name="Gutowska M.A."/>
            <person name="Wolf J."/>
            <person name="Bergner S.V."/>
            <person name="Schilhabel M.B."/>
            <person name="Klostermeier U.C."/>
            <person name="Beiko R.G."/>
            <person name="Rosenstiel P."/>
            <person name="Hippler M."/>
            <person name="Laroche J."/>
        </authorList>
    </citation>
    <scope>NUCLEOTIDE SEQUENCE [LARGE SCALE GENOMIC DNA]</scope>
    <source>
        <strain evidence="2 3">CCMP1005</strain>
    </source>
</reference>
<feature type="region of interest" description="Disordered" evidence="1">
    <location>
        <begin position="540"/>
        <end position="582"/>
    </location>
</feature>
<feature type="compositionally biased region" description="Low complexity" evidence="1">
    <location>
        <begin position="52"/>
        <end position="62"/>
    </location>
</feature>
<feature type="compositionally biased region" description="Polar residues" evidence="1">
    <location>
        <begin position="675"/>
        <end position="699"/>
    </location>
</feature>
<feature type="compositionally biased region" description="Basic and acidic residues" evidence="1">
    <location>
        <begin position="123"/>
        <end position="144"/>
    </location>
</feature>
<gene>
    <name evidence="2" type="ORF">THAOC_15958</name>
</gene>
<name>K0SDD1_THAOC</name>
<feature type="compositionally biased region" description="Low complexity" evidence="1">
    <location>
        <begin position="754"/>
        <end position="766"/>
    </location>
</feature>
<sequence length="992" mass="109110">MQQRVDSLGRCSLHPFVQLRRKSRRSGEWVDLLDCCPLCRVDERAEERSRSRSPSRSVCSRGSGRGGRCEDDDDRSVRSNRSSRSSRSTAAAGQTHQQQQQEERSPQRAKAVSFHSTTSTKSALKEPRYKVSVELMQRQRDDAGKVPTMSEDLDISLRSSATSHVSDGDYSECSGEGSFDGSVDTHEDYTDDDEGEDDLDDLNSQSSYETDEEDEAHDRFDEQAHSPLRSQLDGSATSRGEDTVDDTIDSAFHNSLTEESIFSLKSADSSRGREEKKGRVPPPGPDLPPPPPDEQRQRGGVFRHQQRAMGRRGSSQVAEGVGGRQRPSSQSTTRSPSAERKRQIVRSRSAEIDDEVEAVTRPDPEECSLDDRPYMRSNHSRRSSQSPSTGSDMPPEHSVQNGAVSRRHSSGSAGRSRSSAPRLMSRQQTHPSHVQHEAQVREEQHFSSLDFCQQDDPNLTPNFIELGAHKQLGRHSAQSHIQIPQRKLQHQQQQHRPDIANLAQRARDICNGTVNHSDKVIVATVAGADDDVSTLSFMGRNVATPPPPPRHSVPVRRSGQAGDQGAYDGAYPSAQHSQAHANAEEEILRERSDFAVCMSAEQSEEEGQSDIQNILSKMNTNEYDSKGRCVRHPHVRLRKKKMLGKGWKVLMSACPECCVGELKKIRKAEKKRRNTSSNLQTIIASQPQPQPNLRSSSANEIGAPSDESNATTEKGKRSLRLSISDASDSEPPSFVAALDESPKSSDGDSPTQVAASGPAPRSSASPTIRHSSFNSCSSAPLPFTNLPFSKKSTPARRSSSSTLETESVSMSSYSRSSLGSGSRRSSIESNQFSVASSSRRGSGGSFEVAPAGTACARRAEQEFPEGGRAARPAEPVRERSSRSKTAERETTEEDAADPPERSGRSRSRTAKREPAKEDTEDNEPLKASERTSRSSTSKRERSVSRSRFIAAAVRNIRSSRSRSRSRARDKSQGRDRSSSRSVMRSRVTVNVA</sequence>
<feature type="compositionally biased region" description="Pro residues" evidence="1">
    <location>
        <begin position="280"/>
        <end position="292"/>
    </location>
</feature>
<keyword evidence="3" id="KW-1185">Reference proteome</keyword>
<feature type="region of interest" description="Disordered" evidence="1">
    <location>
        <begin position="668"/>
        <end position="992"/>
    </location>
</feature>
<feature type="compositionally biased region" description="Polar residues" evidence="1">
    <location>
        <begin position="786"/>
        <end position="797"/>
    </location>
</feature>
<evidence type="ECO:0000256" key="1">
    <source>
        <dbReference type="SAM" id="MobiDB-lite"/>
    </source>
</evidence>
<feature type="compositionally biased region" description="Low complexity" evidence="1">
    <location>
        <begin position="555"/>
        <end position="571"/>
    </location>
</feature>
<feature type="compositionally biased region" description="Low complexity" evidence="1">
    <location>
        <begin position="979"/>
        <end position="992"/>
    </location>
</feature>
<feature type="compositionally biased region" description="Polar residues" evidence="1">
    <location>
        <begin position="768"/>
        <end position="778"/>
    </location>
</feature>
<dbReference type="EMBL" id="AGNL01018275">
    <property type="protein sequence ID" value="EJK63385.1"/>
    <property type="molecule type" value="Genomic_DNA"/>
</dbReference>
<feature type="compositionally biased region" description="Low complexity" evidence="1">
    <location>
        <begin position="324"/>
        <end position="336"/>
    </location>
</feature>
<evidence type="ECO:0000313" key="3">
    <source>
        <dbReference type="Proteomes" id="UP000266841"/>
    </source>
</evidence>
<feature type="compositionally biased region" description="Acidic residues" evidence="1">
    <location>
        <begin position="189"/>
        <end position="201"/>
    </location>
</feature>
<feature type="compositionally biased region" description="Low complexity" evidence="1">
    <location>
        <begin position="410"/>
        <end position="422"/>
    </location>
</feature>
<comment type="caution">
    <text evidence="2">The sequence shown here is derived from an EMBL/GenBank/DDBJ whole genome shotgun (WGS) entry which is preliminary data.</text>
</comment>
<evidence type="ECO:0000313" key="2">
    <source>
        <dbReference type="EMBL" id="EJK63385.1"/>
    </source>
</evidence>
<feature type="compositionally biased region" description="Low complexity" evidence="1">
    <location>
        <begin position="79"/>
        <end position="100"/>
    </location>
</feature>
<dbReference type="eggNOG" id="ENOG502RUKG">
    <property type="taxonomic scope" value="Eukaryota"/>
</dbReference>
<feature type="compositionally biased region" description="Basic and acidic residues" evidence="1">
    <location>
        <begin position="910"/>
        <end position="943"/>
    </location>
</feature>
<feature type="region of interest" description="Disordered" evidence="1">
    <location>
        <begin position="44"/>
        <end position="442"/>
    </location>
</feature>
<feature type="compositionally biased region" description="Basic and acidic residues" evidence="1">
    <location>
        <begin position="874"/>
        <end position="889"/>
    </location>
</feature>